<dbReference type="EnsemblPlants" id="KQK88479">
    <property type="protein sequence ID" value="KQK88479"/>
    <property type="gene ID" value="SETIT_039475mg"/>
</dbReference>
<dbReference type="InterPro" id="IPR036812">
    <property type="entry name" value="NAD(P)_OxRdtase_dom_sf"/>
</dbReference>
<evidence type="ECO:0000313" key="1">
    <source>
        <dbReference type="EMBL" id="RCV42269.1"/>
    </source>
</evidence>
<dbReference type="InterPro" id="IPR020471">
    <property type="entry name" value="AKR"/>
</dbReference>
<reference evidence="1 3" key="1">
    <citation type="journal article" date="2012" name="Nat. Biotechnol.">
        <title>Reference genome sequence of the model plant Setaria.</title>
        <authorList>
            <person name="Bennetzen J.L."/>
            <person name="Schmutz J."/>
            <person name="Wang H."/>
            <person name="Percifield R."/>
            <person name="Hawkins J."/>
            <person name="Pontaroli A.C."/>
            <person name="Estep M."/>
            <person name="Feng L."/>
            <person name="Vaughn J.N."/>
            <person name="Grimwood J."/>
            <person name="Jenkins J."/>
            <person name="Barry K."/>
            <person name="Lindquist E."/>
            <person name="Hellsten U."/>
            <person name="Deshpande S."/>
            <person name="Wang X."/>
            <person name="Wu X."/>
            <person name="Mitros T."/>
            <person name="Triplett J."/>
            <person name="Yang X."/>
            <person name="Ye C.Y."/>
            <person name="Mauro-Herrera M."/>
            <person name="Wang L."/>
            <person name="Li P."/>
            <person name="Sharma M."/>
            <person name="Sharma R."/>
            <person name="Ronald P.C."/>
            <person name="Panaud O."/>
            <person name="Kellogg E.A."/>
            <person name="Brutnell T.P."/>
            <person name="Doust A.N."/>
            <person name="Tuskan G.A."/>
            <person name="Rokhsar D."/>
            <person name="Devos K.M."/>
        </authorList>
    </citation>
    <scope>NUCLEOTIDE SEQUENCE [LARGE SCALE GENOMIC DNA]</scope>
    <source>
        <strain evidence="3">cv. Yugu1</strain>
        <strain evidence="1">Yugu1</strain>
    </source>
</reference>
<dbReference type="PROSITE" id="PS00063">
    <property type="entry name" value="ALDOKETO_REDUCTASE_3"/>
    <property type="match status" value="1"/>
</dbReference>
<dbReference type="Proteomes" id="UP000004995">
    <property type="component" value="Unassembled WGS sequence"/>
</dbReference>
<name>K4AKQ1_SETIT</name>
<reference evidence="1" key="2">
    <citation type="submission" date="2015-07" db="EMBL/GenBank/DDBJ databases">
        <authorList>
            <person name="Noorani M."/>
        </authorList>
    </citation>
    <scope>NUCLEOTIDE SEQUENCE</scope>
    <source>
        <strain evidence="1">Yugu1</strain>
    </source>
</reference>
<dbReference type="HOGENOM" id="CLU_023205_12_5_1"/>
<accession>K4AKQ1</accession>
<dbReference type="EMBL" id="CM003536">
    <property type="protein sequence ID" value="RCV42269.1"/>
    <property type="molecule type" value="Genomic_DNA"/>
</dbReference>
<dbReference type="AlphaFoldDB" id="K4AKQ1"/>
<reference evidence="2" key="3">
    <citation type="submission" date="2018-08" db="UniProtKB">
        <authorList>
            <consortium name="EnsemblPlants"/>
        </authorList>
    </citation>
    <scope>IDENTIFICATION</scope>
    <source>
        <strain evidence="2">Yugu1</strain>
    </source>
</reference>
<dbReference type="PANTHER" id="PTHR11732">
    <property type="entry name" value="ALDO/KETO REDUCTASE"/>
    <property type="match status" value="1"/>
</dbReference>
<dbReference type="eggNOG" id="KOG1577">
    <property type="taxonomic scope" value="Eukaryota"/>
</dbReference>
<dbReference type="Gramene" id="KQK88479">
    <property type="protein sequence ID" value="KQK88479"/>
    <property type="gene ID" value="SETIT_039475mg"/>
</dbReference>
<keyword evidence="3" id="KW-1185">Reference proteome</keyword>
<dbReference type="EMBL" id="AGNK02005544">
    <property type="status" value="NOT_ANNOTATED_CDS"/>
    <property type="molecule type" value="Genomic_DNA"/>
</dbReference>
<proteinExistence type="predicted"/>
<dbReference type="GO" id="GO:0016491">
    <property type="term" value="F:oxidoreductase activity"/>
    <property type="evidence" value="ECO:0007669"/>
    <property type="project" value="InterPro"/>
</dbReference>
<dbReference type="InterPro" id="IPR018170">
    <property type="entry name" value="Aldo/ket_reductase_CS"/>
</dbReference>
<organism evidence="2 3">
    <name type="scientific">Setaria italica</name>
    <name type="common">Foxtail millet</name>
    <name type="synonym">Panicum italicum</name>
    <dbReference type="NCBI Taxonomy" id="4555"/>
    <lineage>
        <taxon>Eukaryota</taxon>
        <taxon>Viridiplantae</taxon>
        <taxon>Streptophyta</taxon>
        <taxon>Embryophyta</taxon>
        <taxon>Tracheophyta</taxon>
        <taxon>Spermatophyta</taxon>
        <taxon>Magnoliopsida</taxon>
        <taxon>Liliopsida</taxon>
        <taxon>Poales</taxon>
        <taxon>Poaceae</taxon>
        <taxon>PACMAD clade</taxon>
        <taxon>Panicoideae</taxon>
        <taxon>Panicodae</taxon>
        <taxon>Paniceae</taxon>
        <taxon>Cenchrinae</taxon>
        <taxon>Setaria</taxon>
    </lineage>
</organism>
<evidence type="ECO:0000313" key="3">
    <source>
        <dbReference type="Proteomes" id="UP000004995"/>
    </source>
</evidence>
<evidence type="ECO:0000313" key="2">
    <source>
        <dbReference type="EnsemblPlants" id="KQK88479"/>
    </source>
</evidence>
<dbReference type="OrthoDB" id="679517at2759"/>
<gene>
    <name evidence="1" type="ORF">SETIT_9G203200v2</name>
</gene>
<dbReference type="SUPFAM" id="SSF51430">
    <property type="entry name" value="NAD(P)-linked oxidoreductase"/>
    <property type="match status" value="1"/>
</dbReference>
<sequence length="100" mass="11242">MFFLQAYAPLGRMKVVANNPVVTSIAESLGKTPAQGQSVLPKSANESRLKENIDLFGWSIPEELCAKFSEIEQVKQIRNDSFVHPQGMYKTIEELWDGEI</sequence>
<protein>
    <recommendedName>
        <fullName evidence="4">NADP-dependent oxidoreductase domain-containing protein</fullName>
    </recommendedName>
</protein>
<evidence type="ECO:0008006" key="4">
    <source>
        <dbReference type="Google" id="ProtNLM"/>
    </source>
</evidence>
<dbReference type="OMA" id="ETHVFYK"/>
<dbReference type="Gene3D" id="3.20.20.100">
    <property type="entry name" value="NADP-dependent oxidoreductase domain"/>
    <property type="match status" value="1"/>
</dbReference>